<evidence type="ECO:0000256" key="5">
    <source>
        <dbReference type="SAM" id="Phobius"/>
    </source>
</evidence>
<evidence type="ECO:0000256" key="2">
    <source>
        <dbReference type="ARBA" id="ARBA00022692"/>
    </source>
</evidence>
<keyword evidence="8" id="KW-1185">Reference proteome</keyword>
<keyword evidence="2 5" id="KW-0812">Transmembrane</keyword>
<accession>A0AAR2M6A4</accession>
<evidence type="ECO:0000256" key="1">
    <source>
        <dbReference type="ARBA" id="ARBA00004370"/>
    </source>
</evidence>
<name>A0AAR2M6A4_PYGNA</name>
<dbReference type="Ensembl" id="ENSPNAT00000083872.1">
    <property type="protein sequence ID" value="ENSPNAP00000082984.1"/>
    <property type="gene ID" value="ENSPNAG00000030631.1"/>
</dbReference>
<reference evidence="7" key="2">
    <citation type="submission" date="2025-08" db="UniProtKB">
        <authorList>
            <consortium name="Ensembl"/>
        </authorList>
    </citation>
    <scope>IDENTIFICATION</scope>
</reference>
<reference evidence="7" key="3">
    <citation type="submission" date="2025-09" db="UniProtKB">
        <authorList>
            <consortium name="Ensembl"/>
        </authorList>
    </citation>
    <scope>IDENTIFICATION</scope>
</reference>
<feature type="transmembrane region" description="Helical" evidence="5">
    <location>
        <begin position="191"/>
        <end position="209"/>
    </location>
</feature>
<dbReference type="GO" id="GO:0004930">
    <property type="term" value="F:G protein-coupled receptor activity"/>
    <property type="evidence" value="ECO:0007669"/>
    <property type="project" value="InterPro"/>
</dbReference>
<proteinExistence type="predicted"/>
<dbReference type="GO" id="GO:0016020">
    <property type="term" value="C:membrane"/>
    <property type="evidence" value="ECO:0007669"/>
    <property type="project" value="UniProtKB-SubCell"/>
</dbReference>
<dbReference type="PANTHER" id="PTHR26451:SF998">
    <property type="entry name" value="ODORANT RECEPTOR-RELATED"/>
    <property type="match status" value="1"/>
</dbReference>
<feature type="transmembrane region" description="Helical" evidence="5">
    <location>
        <begin position="262"/>
        <end position="284"/>
    </location>
</feature>
<feature type="transmembrane region" description="Helical" evidence="5">
    <location>
        <begin position="229"/>
        <end position="256"/>
    </location>
</feature>
<evidence type="ECO:0000313" key="7">
    <source>
        <dbReference type="Ensembl" id="ENSPNAP00000082984.1"/>
    </source>
</evidence>
<comment type="subcellular location">
    <subcellularLocation>
        <location evidence="1">Membrane</location>
    </subcellularLocation>
</comment>
<organism evidence="7 8">
    <name type="scientific">Pygocentrus nattereri</name>
    <name type="common">Red-bellied piranha</name>
    <dbReference type="NCBI Taxonomy" id="42514"/>
    <lineage>
        <taxon>Eukaryota</taxon>
        <taxon>Metazoa</taxon>
        <taxon>Chordata</taxon>
        <taxon>Craniata</taxon>
        <taxon>Vertebrata</taxon>
        <taxon>Euteleostomi</taxon>
        <taxon>Actinopterygii</taxon>
        <taxon>Neopterygii</taxon>
        <taxon>Teleostei</taxon>
        <taxon>Ostariophysi</taxon>
        <taxon>Characiformes</taxon>
        <taxon>Characoidei</taxon>
        <taxon>Pygocentrus</taxon>
    </lineage>
</organism>
<dbReference type="GeneTree" id="ENSGT00940000161337"/>
<dbReference type="CDD" id="cd00637">
    <property type="entry name" value="7tm_classA_rhodopsin-like"/>
    <property type="match status" value="1"/>
</dbReference>
<dbReference type="FunFam" id="1.20.1070.10:FF:000096">
    <property type="entry name" value="Odorant receptor 131-2"/>
    <property type="match status" value="1"/>
</dbReference>
<dbReference type="PROSITE" id="PS50262">
    <property type="entry name" value="G_PROTEIN_RECEP_F1_2"/>
    <property type="match status" value="1"/>
</dbReference>
<protein>
    <recommendedName>
        <fullName evidence="6">G-protein coupled receptors family 1 profile domain-containing protein</fullName>
    </recommendedName>
</protein>
<evidence type="ECO:0000256" key="4">
    <source>
        <dbReference type="ARBA" id="ARBA00023136"/>
    </source>
</evidence>
<dbReference type="PANTHER" id="PTHR26451">
    <property type="entry name" value="G_PROTEIN_RECEP_F1_2 DOMAIN-CONTAINING PROTEIN"/>
    <property type="match status" value="1"/>
</dbReference>
<reference evidence="7 8" key="1">
    <citation type="submission" date="2020-10" db="EMBL/GenBank/DDBJ databases">
        <title>Pygocentrus nattereri (red-bellied piranha) genome, fPygNat1, primary haplotype.</title>
        <authorList>
            <person name="Myers G."/>
            <person name="Meyer A."/>
            <person name="Karagic N."/>
            <person name="Pippel M."/>
            <person name="Winkler S."/>
            <person name="Tracey A."/>
            <person name="Wood J."/>
            <person name="Formenti G."/>
            <person name="Howe K."/>
            <person name="Fedrigo O."/>
            <person name="Jarvis E.D."/>
        </authorList>
    </citation>
    <scope>NUCLEOTIDE SEQUENCE [LARGE SCALE GENOMIC DNA]</scope>
</reference>
<dbReference type="AlphaFoldDB" id="A0AAR2M6A4"/>
<dbReference type="GO" id="GO:0005549">
    <property type="term" value="F:odorant binding"/>
    <property type="evidence" value="ECO:0007669"/>
    <property type="project" value="TreeGrafter"/>
</dbReference>
<dbReference type="Gene3D" id="1.20.1070.10">
    <property type="entry name" value="Rhodopsin 7-helix transmembrane proteins"/>
    <property type="match status" value="1"/>
</dbReference>
<feature type="transmembrane region" description="Helical" evidence="5">
    <location>
        <begin position="84"/>
        <end position="100"/>
    </location>
</feature>
<dbReference type="Proteomes" id="UP001501920">
    <property type="component" value="Chromosome 26"/>
</dbReference>
<dbReference type="SUPFAM" id="SSF81321">
    <property type="entry name" value="Family A G protein-coupled receptor-like"/>
    <property type="match status" value="1"/>
</dbReference>
<evidence type="ECO:0000313" key="8">
    <source>
        <dbReference type="Proteomes" id="UP001501920"/>
    </source>
</evidence>
<dbReference type="InterPro" id="IPR052921">
    <property type="entry name" value="GPCR1_Superfamily_Member"/>
</dbReference>
<feature type="transmembrane region" description="Helical" evidence="5">
    <location>
        <begin position="134"/>
        <end position="154"/>
    </location>
</feature>
<keyword evidence="4 5" id="KW-0472">Membrane</keyword>
<dbReference type="InterPro" id="IPR000276">
    <property type="entry name" value="GPCR_Rhodpsn"/>
</dbReference>
<feature type="transmembrane region" description="Helical" evidence="5">
    <location>
        <begin position="21"/>
        <end position="43"/>
    </location>
</feature>
<evidence type="ECO:0000259" key="6">
    <source>
        <dbReference type="PROSITE" id="PS50262"/>
    </source>
</evidence>
<evidence type="ECO:0000256" key="3">
    <source>
        <dbReference type="ARBA" id="ARBA00022989"/>
    </source>
</evidence>
<keyword evidence="3 5" id="KW-1133">Transmembrane helix</keyword>
<dbReference type="GO" id="GO:0004984">
    <property type="term" value="F:olfactory receptor activity"/>
    <property type="evidence" value="ECO:0007669"/>
    <property type="project" value="TreeGrafter"/>
</dbReference>
<sequence>LCIFFFFVAKMHNVVSRVIKNCVIVLFGFTIICINGMFIFTFFKSPVFYQDPRYILYVHLVMNDMLMVGVTVTLYVMTFACQNVNVLFCCMLLIIASTTHKNTPLNLAGMALERYIAICKPLHHPHICTVHRTYILIGLIWGVGCIPGLVDLVIAIIINPFSIFNTVTYCASAFLYSSVYHEDKNKAVQGIYMSFVWVIIVFTYCRVLLTARKMSTDKASAKKAQSTILLHAVQLLLCMLSYATPVLDIILVLILPAHRKNIVFFNYLLTNILPRLLSPLIYGVRDQTFIKHMRKYLLRRILIVKIESGR</sequence>
<dbReference type="Pfam" id="PF00001">
    <property type="entry name" value="7tm_1"/>
    <property type="match status" value="1"/>
</dbReference>
<dbReference type="InterPro" id="IPR017452">
    <property type="entry name" value="GPCR_Rhodpsn_7TM"/>
</dbReference>
<feature type="domain" description="G-protein coupled receptors family 1 profile" evidence="6">
    <location>
        <begin position="34"/>
        <end position="282"/>
    </location>
</feature>